<dbReference type="Proteomes" id="UP000265618">
    <property type="component" value="Unassembled WGS sequence"/>
</dbReference>
<keyword evidence="2" id="KW-1185">Reference proteome</keyword>
<dbReference type="EMBL" id="BDIP01003500">
    <property type="protein sequence ID" value="GCA63431.1"/>
    <property type="molecule type" value="Genomic_DNA"/>
</dbReference>
<proteinExistence type="predicted"/>
<evidence type="ECO:0000313" key="1">
    <source>
        <dbReference type="EMBL" id="GCA63431.1"/>
    </source>
</evidence>
<organism evidence="1 2">
    <name type="scientific">Kipferlia bialata</name>
    <dbReference type="NCBI Taxonomy" id="797122"/>
    <lineage>
        <taxon>Eukaryota</taxon>
        <taxon>Metamonada</taxon>
        <taxon>Carpediemonas-like organisms</taxon>
        <taxon>Kipferlia</taxon>
    </lineage>
</organism>
<sequence>MYNSTAWEISSEYGPVATDSPQAHQLVTMLGALGVAPFVTDFTTVVAPEFGIAGGFLEYENAQAFFQGSTTVVVTIPLKAF</sequence>
<accession>A0A391NP66</accession>
<gene>
    <name evidence="1" type="ORF">KIPB_009902</name>
</gene>
<comment type="caution">
    <text evidence="1">The sequence shown here is derived from an EMBL/GenBank/DDBJ whole genome shotgun (WGS) entry which is preliminary data.</text>
</comment>
<dbReference type="AlphaFoldDB" id="A0A391NP66"/>
<name>A0A391NP66_9EUKA</name>
<reference evidence="1 2" key="1">
    <citation type="journal article" date="2018" name="PLoS ONE">
        <title>The draft genome of Kipferlia bialata reveals reductive genome evolution in fornicate parasites.</title>
        <authorList>
            <person name="Tanifuji G."/>
            <person name="Takabayashi S."/>
            <person name="Kume K."/>
            <person name="Takagi M."/>
            <person name="Nakayama T."/>
            <person name="Kamikawa R."/>
            <person name="Inagaki Y."/>
            <person name="Hashimoto T."/>
        </authorList>
    </citation>
    <scope>NUCLEOTIDE SEQUENCE [LARGE SCALE GENOMIC DNA]</scope>
    <source>
        <strain evidence="1">NY0173</strain>
    </source>
</reference>
<protein>
    <submittedName>
        <fullName evidence="1">Uncharacterized protein</fullName>
    </submittedName>
</protein>
<evidence type="ECO:0000313" key="2">
    <source>
        <dbReference type="Proteomes" id="UP000265618"/>
    </source>
</evidence>